<organism evidence="2 3">
    <name type="scientific">Rosa chinensis</name>
    <name type="common">China rose</name>
    <dbReference type="NCBI Taxonomy" id="74649"/>
    <lineage>
        <taxon>Eukaryota</taxon>
        <taxon>Viridiplantae</taxon>
        <taxon>Streptophyta</taxon>
        <taxon>Embryophyta</taxon>
        <taxon>Tracheophyta</taxon>
        <taxon>Spermatophyta</taxon>
        <taxon>Magnoliopsida</taxon>
        <taxon>eudicotyledons</taxon>
        <taxon>Gunneridae</taxon>
        <taxon>Pentapetalae</taxon>
        <taxon>rosids</taxon>
        <taxon>fabids</taxon>
        <taxon>Rosales</taxon>
        <taxon>Rosaceae</taxon>
        <taxon>Rosoideae</taxon>
        <taxon>Rosoideae incertae sedis</taxon>
        <taxon>Rosa</taxon>
    </lineage>
</organism>
<comment type="caution">
    <text evidence="2">The sequence shown here is derived from an EMBL/GenBank/DDBJ whole genome shotgun (WGS) entry which is preliminary data.</text>
</comment>
<dbReference type="STRING" id="74649.A0A2P6SF89"/>
<keyword evidence="2" id="KW-0695">RNA-directed DNA polymerase</keyword>
<keyword evidence="2" id="KW-0548">Nucleotidyltransferase</keyword>
<keyword evidence="3" id="KW-1185">Reference proteome</keyword>
<evidence type="ECO:0000313" key="3">
    <source>
        <dbReference type="Proteomes" id="UP000238479"/>
    </source>
</evidence>
<dbReference type="EC" id="2.7.7.49" evidence="2"/>
<sequence>MNCVRTSSLSVLLNGKPGPFFKPTRGLRQGDPLSPFLFLFANVILSKMVIKCCRCSLLKPVTIGPQELGISHLFFADDSLFFLQATLQNCEMLSDLLHTYCVASGQLINVDKSSIFFSPNTQPEIVHLLSAVMQIPVVFDPGKYLGLPTFWHRSKKAALGFIKDSISKKVRGWKQATLSQAGKETLIKAISTAIPAYPMACFKFPVSLCTQLNGILANFWWGNQDSNGLHWKSWNFLSLPKQDGGMGFRNLVEFNDSLLAKQAWRLTHNPTSLWARVLQQLYFPSTSFRFARKGASAS</sequence>
<feature type="domain" description="Reverse transcriptase" evidence="1">
    <location>
        <begin position="14"/>
        <end position="146"/>
    </location>
</feature>
<dbReference type="EMBL" id="PDCK01000039">
    <property type="protein sequence ID" value="PRQ57333.1"/>
    <property type="molecule type" value="Genomic_DNA"/>
</dbReference>
<dbReference type="InterPro" id="IPR000477">
    <property type="entry name" value="RT_dom"/>
</dbReference>
<protein>
    <submittedName>
        <fullName evidence="2">Putative RNA-directed DNA polymerase</fullName>
        <ecNumber evidence="2">2.7.7.49</ecNumber>
    </submittedName>
</protein>
<reference evidence="2 3" key="1">
    <citation type="journal article" date="2018" name="Nat. Genet.">
        <title>The Rosa genome provides new insights in the design of modern roses.</title>
        <authorList>
            <person name="Bendahmane M."/>
        </authorList>
    </citation>
    <scope>NUCLEOTIDE SEQUENCE [LARGE SCALE GENOMIC DNA]</scope>
    <source>
        <strain evidence="3">cv. Old Blush</strain>
    </source>
</reference>
<dbReference type="InterPro" id="IPR043502">
    <property type="entry name" value="DNA/RNA_pol_sf"/>
</dbReference>
<keyword evidence="2" id="KW-0808">Transferase</keyword>
<dbReference type="Gramene" id="PRQ57333">
    <property type="protein sequence ID" value="PRQ57333"/>
    <property type="gene ID" value="RchiOBHm_Chr1g0347181"/>
</dbReference>
<evidence type="ECO:0000259" key="1">
    <source>
        <dbReference type="Pfam" id="PF00078"/>
    </source>
</evidence>
<gene>
    <name evidence="2" type="ORF">RchiOBHm_Chr1g0347181</name>
</gene>
<proteinExistence type="predicted"/>
<dbReference type="AlphaFoldDB" id="A0A2P6SF89"/>
<name>A0A2P6SF89_ROSCH</name>
<accession>A0A2P6SF89</accession>
<dbReference type="SUPFAM" id="SSF56672">
    <property type="entry name" value="DNA/RNA polymerases"/>
    <property type="match status" value="1"/>
</dbReference>
<evidence type="ECO:0000313" key="2">
    <source>
        <dbReference type="EMBL" id="PRQ57333.1"/>
    </source>
</evidence>
<dbReference type="Pfam" id="PF00078">
    <property type="entry name" value="RVT_1"/>
    <property type="match status" value="1"/>
</dbReference>
<dbReference type="GO" id="GO:0003964">
    <property type="term" value="F:RNA-directed DNA polymerase activity"/>
    <property type="evidence" value="ECO:0007669"/>
    <property type="project" value="UniProtKB-KW"/>
</dbReference>
<dbReference type="Proteomes" id="UP000238479">
    <property type="component" value="Chromosome 1"/>
</dbReference>
<dbReference type="PANTHER" id="PTHR33116:SF86">
    <property type="entry name" value="REVERSE TRANSCRIPTASE DOMAIN-CONTAINING PROTEIN"/>
    <property type="match status" value="1"/>
</dbReference>
<dbReference type="PANTHER" id="PTHR33116">
    <property type="entry name" value="REVERSE TRANSCRIPTASE ZINC-BINDING DOMAIN-CONTAINING PROTEIN-RELATED-RELATED"/>
    <property type="match status" value="1"/>
</dbReference>
<dbReference type="OMA" id="DENTKCH"/>